<accession>A0ABW8CKE0</accession>
<evidence type="ECO:0000256" key="2">
    <source>
        <dbReference type="SAM" id="SignalP"/>
    </source>
</evidence>
<keyword evidence="2" id="KW-0732">Signal</keyword>
<dbReference type="RefSeq" id="WP_399657661.1">
    <property type="nucleotide sequence ID" value="NZ_JBITYG010000017.1"/>
</dbReference>
<feature type="chain" id="PRO_5047424569" evidence="2">
    <location>
        <begin position="23"/>
        <end position="217"/>
    </location>
</feature>
<dbReference type="InterPro" id="IPR036182">
    <property type="entry name" value="PCuAC_sf"/>
</dbReference>
<sequence length="217" mass="21366">MSSSLRRGALAAALALSIAPLAACGAGNNAQTHEVRPDNAATTVGDIQVQNAVILTEKAGSGPASVSARIYNNGNGDQTLQSLKVGDALTATLSGTAGSKTVTVPAHGSVLLGGEGNAAATIPNSNEAFKDGDFQRIALQFSATGEVALEANVLPAAGYYEKYGPSSTPSPAAEPSAKTTPTATGTPENGGKATPTGTATPTDTGTPTGTATPTKKS</sequence>
<feature type="region of interest" description="Disordered" evidence="1">
    <location>
        <begin position="163"/>
        <end position="217"/>
    </location>
</feature>
<feature type="compositionally biased region" description="Low complexity" evidence="1">
    <location>
        <begin position="165"/>
        <end position="217"/>
    </location>
</feature>
<protein>
    <submittedName>
        <fullName evidence="3">DUF461 domain-containing protein</fullName>
    </submittedName>
</protein>
<evidence type="ECO:0000256" key="1">
    <source>
        <dbReference type="SAM" id="MobiDB-lite"/>
    </source>
</evidence>
<keyword evidence="4" id="KW-1185">Reference proteome</keyword>
<feature type="signal peptide" evidence="2">
    <location>
        <begin position="1"/>
        <end position="22"/>
    </location>
</feature>
<dbReference type="SUPFAM" id="SSF110087">
    <property type="entry name" value="DR1885-like metal-binding protein"/>
    <property type="match status" value="1"/>
</dbReference>
<organism evidence="3 4">
    <name type="scientific">Streptomyces fildesensis</name>
    <dbReference type="NCBI Taxonomy" id="375757"/>
    <lineage>
        <taxon>Bacteria</taxon>
        <taxon>Bacillati</taxon>
        <taxon>Actinomycetota</taxon>
        <taxon>Actinomycetes</taxon>
        <taxon>Kitasatosporales</taxon>
        <taxon>Streptomycetaceae</taxon>
        <taxon>Streptomyces</taxon>
    </lineage>
</organism>
<evidence type="ECO:0000313" key="3">
    <source>
        <dbReference type="EMBL" id="MFI9106262.1"/>
    </source>
</evidence>
<dbReference type="Proteomes" id="UP001614394">
    <property type="component" value="Unassembled WGS sequence"/>
</dbReference>
<gene>
    <name evidence="3" type="ORF">ACIGXA_37740</name>
</gene>
<evidence type="ECO:0000313" key="4">
    <source>
        <dbReference type="Proteomes" id="UP001614394"/>
    </source>
</evidence>
<name>A0ABW8CKE0_9ACTN</name>
<reference evidence="3 4" key="1">
    <citation type="submission" date="2024-10" db="EMBL/GenBank/DDBJ databases">
        <title>The Natural Products Discovery Center: Release of the First 8490 Sequenced Strains for Exploring Actinobacteria Biosynthetic Diversity.</title>
        <authorList>
            <person name="Kalkreuter E."/>
            <person name="Kautsar S.A."/>
            <person name="Yang D."/>
            <person name="Bader C.D."/>
            <person name="Teijaro C.N."/>
            <person name="Fluegel L."/>
            <person name="Davis C.M."/>
            <person name="Simpson J.R."/>
            <person name="Lauterbach L."/>
            <person name="Steele A.D."/>
            <person name="Gui C."/>
            <person name="Meng S."/>
            <person name="Li G."/>
            <person name="Viehrig K."/>
            <person name="Ye F."/>
            <person name="Su P."/>
            <person name="Kiefer A.F."/>
            <person name="Nichols A."/>
            <person name="Cepeda A.J."/>
            <person name="Yan W."/>
            <person name="Fan B."/>
            <person name="Jiang Y."/>
            <person name="Adhikari A."/>
            <person name="Zheng C.-J."/>
            <person name="Schuster L."/>
            <person name="Cowan T.M."/>
            <person name="Smanski M.J."/>
            <person name="Chevrette M.G."/>
            <person name="De Carvalho L.P.S."/>
            <person name="Shen B."/>
        </authorList>
    </citation>
    <scope>NUCLEOTIDE SEQUENCE [LARGE SCALE GENOMIC DNA]</scope>
    <source>
        <strain evidence="3 4">NPDC053399</strain>
    </source>
</reference>
<dbReference type="EMBL" id="JBITYG010000017">
    <property type="protein sequence ID" value="MFI9106262.1"/>
    <property type="molecule type" value="Genomic_DNA"/>
</dbReference>
<proteinExistence type="predicted"/>
<comment type="caution">
    <text evidence="3">The sequence shown here is derived from an EMBL/GenBank/DDBJ whole genome shotgun (WGS) entry which is preliminary data.</text>
</comment>